<evidence type="ECO:0000256" key="3">
    <source>
        <dbReference type="ARBA" id="ARBA00022679"/>
    </source>
</evidence>
<evidence type="ECO:0000313" key="6">
    <source>
        <dbReference type="EMBL" id="BCZ46218.1"/>
    </source>
</evidence>
<accession>A0ABM7T3J9</accession>
<dbReference type="InterPro" id="IPR036542">
    <property type="entry name" value="PTS_IIA_lac/cel_sf"/>
</dbReference>
<dbReference type="InterPro" id="IPR003188">
    <property type="entry name" value="PTS_IIA_lac/cel"/>
</dbReference>
<dbReference type="PIRSF" id="PIRSF000699">
    <property type="entry name" value="PTS_IILac_III"/>
    <property type="match status" value="1"/>
</dbReference>
<dbReference type="Pfam" id="PF02255">
    <property type="entry name" value="PTS_IIA"/>
    <property type="match status" value="1"/>
</dbReference>
<keyword evidence="2" id="KW-0762">Sugar transport</keyword>
<proteinExistence type="predicted"/>
<gene>
    <name evidence="6" type="primary">ptcA_1</name>
    <name evidence="6" type="ORF">psyc5s11_22850</name>
</gene>
<feature type="modified residue" description="Phosphohistidine; by HPr" evidence="5">
    <location>
        <position position="76"/>
    </location>
</feature>
<evidence type="ECO:0000256" key="5">
    <source>
        <dbReference type="PROSITE-ProRule" id="PRU00418"/>
    </source>
</evidence>
<keyword evidence="1" id="KW-0813">Transport</keyword>
<organism evidence="6 7">
    <name type="scientific">Clostridium gelidum</name>
    <dbReference type="NCBI Taxonomy" id="704125"/>
    <lineage>
        <taxon>Bacteria</taxon>
        <taxon>Bacillati</taxon>
        <taxon>Bacillota</taxon>
        <taxon>Clostridia</taxon>
        <taxon>Eubacteriales</taxon>
        <taxon>Clostridiaceae</taxon>
        <taxon>Clostridium</taxon>
    </lineage>
</organism>
<dbReference type="SUPFAM" id="SSF46973">
    <property type="entry name" value="Enzyme IIa from lactose specific PTS, IIa-lac"/>
    <property type="match status" value="1"/>
</dbReference>
<evidence type="ECO:0000256" key="4">
    <source>
        <dbReference type="ARBA" id="ARBA00022683"/>
    </source>
</evidence>
<keyword evidence="7" id="KW-1185">Reference proteome</keyword>
<name>A0ABM7T3J9_9CLOT</name>
<dbReference type="PANTHER" id="PTHR34382:SF7">
    <property type="entry name" value="PTS SYSTEM N,N'-DIACETYLCHITOBIOSE-SPECIFIC EIIA COMPONENT"/>
    <property type="match status" value="1"/>
</dbReference>
<protein>
    <submittedName>
        <fullName evidence="6">PTS cellobiose transporter subunit IIA</fullName>
    </submittedName>
</protein>
<sequence>MEQLELTCFQIISCVGTARSLYIEAIKEMKRGNIEKSEQCIKEGIVHFAEGHKAHASMIQEEAEGKTISTSLLLMHAEDQLMSAEGFKIVALEFIDLYKTLADQKVISFK</sequence>
<dbReference type="PANTHER" id="PTHR34382">
    <property type="entry name" value="PTS SYSTEM N,N'-DIACETYLCHITOBIOSE-SPECIFIC EIIA COMPONENT"/>
    <property type="match status" value="1"/>
</dbReference>
<dbReference type="EMBL" id="AP024849">
    <property type="protein sequence ID" value="BCZ46218.1"/>
    <property type="molecule type" value="Genomic_DNA"/>
</dbReference>
<dbReference type="Proteomes" id="UP000824633">
    <property type="component" value="Chromosome"/>
</dbReference>
<evidence type="ECO:0000256" key="2">
    <source>
        <dbReference type="ARBA" id="ARBA00022597"/>
    </source>
</evidence>
<dbReference type="RefSeq" id="WP_224037727.1">
    <property type="nucleotide sequence ID" value="NZ_AP024849.1"/>
</dbReference>
<evidence type="ECO:0000256" key="1">
    <source>
        <dbReference type="ARBA" id="ARBA00022448"/>
    </source>
</evidence>
<keyword evidence="4" id="KW-0598">Phosphotransferase system</keyword>
<evidence type="ECO:0000313" key="7">
    <source>
        <dbReference type="Proteomes" id="UP000824633"/>
    </source>
</evidence>
<keyword evidence="3" id="KW-0808">Transferase</keyword>
<dbReference type="PROSITE" id="PS51095">
    <property type="entry name" value="PTS_EIIA_TYPE_3"/>
    <property type="match status" value="1"/>
</dbReference>
<dbReference type="Gene3D" id="1.20.58.80">
    <property type="entry name" value="Phosphotransferase system, lactose/cellobiose-type IIA subunit"/>
    <property type="match status" value="1"/>
</dbReference>
<reference evidence="7" key="1">
    <citation type="submission" date="2021-07" db="EMBL/GenBank/DDBJ databases">
        <title>Complete genome sequencing of a Clostridium isolate.</title>
        <authorList>
            <person name="Ueki A."/>
            <person name="Tonouchi A."/>
        </authorList>
    </citation>
    <scope>NUCLEOTIDE SEQUENCE [LARGE SCALE GENOMIC DNA]</scope>
    <source>
        <strain evidence="7">C5S11</strain>
    </source>
</reference>